<keyword evidence="3" id="KW-1185">Reference proteome</keyword>
<sequence length="129" mass="14496">MGNNNNNNNNFNYTYSAPEQEEIKKIRAKYTPKNETVSKMEQLRNLDRSVTNKAMIISLTVGIIGTLILGFGMSCSMVWTDKLFVVGIIVGIVGIAILSVAYPLYNRTIKKERAKIAPQILKLTEELEK</sequence>
<gene>
    <name evidence="2" type="ORF">CM240_0379</name>
</gene>
<dbReference type="OrthoDB" id="1955774at2"/>
<dbReference type="PATRIC" id="fig|1216932.3.peg.361"/>
<reference evidence="2 3" key="1">
    <citation type="submission" date="2013-11" db="EMBL/GenBank/DDBJ databases">
        <title>Complete genome sequence of Clostridum sp. M2/40.</title>
        <authorList>
            <person name="Wibberg D."/>
            <person name="Puehler A."/>
            <person name="Schlueter A."/>
        </authorList>
    </citation>
    <scope>NUCLEOTIDE SEQUENCE [LARGE SCALE GENOMIC DNA]</scope>
    <source>
        <strain evidence="3">M2/40</strain>
    </source>
</reference>
<proteinExistence type="predicted"/>
<dbReference type="RefSeq" id="WP_044035982.1">
    <property type="nucleotide sequence ID" value="NZ_HG917868.1"/>
</dbReference>
<feature type="transmembrane region" description="Helical" evidence="1">
    <location>
        <begin position="54"/>
        <end position="79"/>
    </location>
</feature>
<keyword evidence="1" id="KW-0812">Transmembrane</keyword>
<name>W6RSI3_9CLOT</name>
<organism evidence="2 3">
    <name type="scientific">Clostridium bornimense</name>
    <dbReference type="NCBI Taxonomy" id="1216932"/>
    <lineage>
        <taxon>Bacteria</taxon>
        <taxon>Bacillati</taxon>
        <taxon>Bacillota</taxon>
        <taxon>Clostridia</taxon>
        <taxon>Eubacteriales</taxon>
        <taxon>Clostridiaceae</taxon>
        <taxon>Clostridium</taxon>
    </lineage>
</organism>
<accession>W6RSI3</accession>
<evidence type="ECO:0000313" key="3">
    <source>
        <dbReference type="Proteomes" id="UP000019426"/>
    </source>
</evidence>
<dbReference type="eggNOG" id="ENOG5032ZZE">
    <property type="taxonomic scope" value="Bacteria"/>
</dbReference>
<dbReference type="AlphaFoldDB" id="W6RSI3"/>
<dbReference type="KEGG" id="clt:CM240_0379"/>
<evidence type="ECO:0000256" key="1">
    <source>
        <dbReference type="SAM" id="Phobius"/>
    </source>
</evidence>
<dbReference type="STRING" id="1216932.CM240_0379"/>
<dbReference type="HOGENOM" id="CLU_156629_0_0_9"/>
<evidence type="ECO:0000313" key="2">
    <source>
        <dbReference type="EMBL" id="CDM67546.1"/>
    </source>
</evidence>
<dbReference type="EMBL" id="HG917868">
    <property type="protein sequence ID" value="CDM67546.1"/>
    <property type="molecule type" value="Genomic_DNA"/>
</dbReference>
<keyword evidence="1" id="KW-0472">Membrane</keyword>
<feature type="transmembrane region" description="Helical" evidence="1">
    <location>
        <begin position="85"/>
        <end position="105"/>
    </location>
</feature>
<dbReference type="Proteomes" id="UP000019426">
    <property type="component" value="Chromosome M2/40_rep1"/>
</dbReference>
<keyword evidence="1" id="KW-1133">Transmembrane helix</keyword>
<protein>
    <submittedName>
        <fullName evidence="2">Putative membrane protein</fullName>
    </submittedName>
</protein>